<dbReference type="InterPro" id="IPR050611">
    <property type="entry name" value="ABCF"/>
</dbReference>
<dbReference type="InterPro" id="IPR032781">
    <property type="entry name" value="ABC_tran_Xtn"/>
</dbReference>
<dbReference type="GO" id="GO:0016887">
    <property type="term" value="F:ATP hydrolysis activity"/>
    <property type="evidence" value="ECO:0007669"/>
    <property type="project" value="InterPro"/>
</dbReference>
<protein>
    <recommendedName>
        <fullName evidence="5">Probable ATP-binding protein YheS</fullName>
    </recommendedName>
</protein>
<evidence type="ECO:0000313" key="9">
    <source>
        <dbReference type="Proteomes" id="UP000277145"/>
    </source>
</evidence>
<comment type="similarity">
    <text evidence="4">Belongs to the ABC transporter superfamily. ABCF family. YheS subfamily.</text>
</comment>
<evidence type="ECO:0000256" key="4">
    <source>
        <dbReference type="ARBA" id="ARBA00061571"/>
    </source>
</evidence>
<dbReference type="PROSITE" id="PS50893">
    <property type="entry name" value="ABC_TRANSPORTER_2"/>
    <property type="match status" value="2"/>
</dbReference>
<dbReference type="Pfam" id="PF00005">
    <property type="entry name" value="ABC_tran"/>
    <property type="match status" value="2"/>
</dbReference>
<proteinExistence type="inferred from homology"/>
<feature type="coiled-coil region" evidence="6">
    <location>
        <begin position="550"/>
        <end position="577"/>
    </location>
</feature>
<name>A0A3A6V383_LEGPN</name>
<gene>
    <name evidence="8" type="ORF">D1H98_13735</name>
</gene>
<dbReference type="SUPFAM" id="SSF52540">
    <property type="entry name" value="P-loop containing nucleoside triphosphate hydrolases"/>
    <property type="match status" value="2"/>
</dbReference>
<dbReference type="FunFam" id="3.40.50.300:FF:002053">
    <property type="entry name" value="ABC transporter ATP-binding protein"/>
    <property type="match status" value="1"/>
</dbReference>
<evidence type="ECO:0000259" key="7">
    <source>
        <dbReference type="PROSITE" id="PS50893"/>
    </source>
</evidence>
<dbReference type="InterPro" id="IPR027417">
    <property type="entry name" value="P-loop_NTPase"/>
</dbReference>
<keyword evidence="1" id="KW-0677">Repeat</keyword>
<dbReference type="SMART" id="SM00382">
    <property type="entry name" value="AAA"/>
    <property type="match status" value="2"/>
</dbReference>
<dbReference type="CDD" id="cd03221">
    <property type="entry name" value="ABCF_EF-3"/>
    <property type="match status" value="2"/>
</dbReference>
<keyword evidence="2" id="KW-0547">Nucleotide-binding</keyword>
<keyword evidence="3 8" id="KW-0067">ATP-binding</keyword>
<dbReference type="AlphaFoldDB" id="A0A3A6V383"/>
<evidence type="ECO:0000313" key="8">
    <source>
        <dbReference type="EMBL" id="RJY27554.1"/>
    </source>
</evidence>
<dbReference type="PANTHER" id="PTHR19211">
    <property type="entry name" value="ATP-BINDING TRANSPORT PROTEIN-RELATED"/>
    <property type="match status" value="1"/>
</dbReference>
<keyword evidence="6" id="KW-0175">Coiled coil</keyword>
<evidence type="ECO:0000256" key="1">
    <source>
        <dbReference type="ARBA" id="ARBA00022737"/>
    </source>
</evidence>
<dbReference type="PANTHER" id="PTHR19211:SF14">
    <property type="entry name" value="ATP-BINDING CASSETTE SUB-FAMILY F MEMBER 1"/>
    <property type="match status" value="1"/>
</dbReference>
<evidence type="ECO:0000256" key="3">
    <source>
        <dbReference type="ARBA" id="ARBA00022840"/>
    </source>
</evidence>
<dbReference type="Pfam" id="PF12848">
    <property type="entry name" value="ABC_tran_Xtn"/>
    <property type="match status" value="1"/>
</dbReference>
<accession>A0A3A6V383</accession>
<dbReference type="Gene3D" id="3.40.50.300">
    <property type="entry name" value="P-loop containing nucleotide triphosphate hydrolases"/>
    <property type="match status" value="2"/>
</dbReference>
<dbReference type="InterPro" id="IPR003593">
    <property type="entry name" value="AAA+_ATPase"/>
</dbReference>
<dbReference type="PROSITE" id="PS00211">
    <property type="entry name" value="ABC_TRANSPORTER_1"/>
    <property type="match status" value="2"/>
</dbReference>
<evidence type="ECO:0000256" key="5">
    <source>
        <dbReference type="ARBA" id="ARBA00069073"/>
    </source>
</evidence>
<evidence type="ECO:0000256" key="2">
    <source>
        <dbReference type="ARBA" id="ARBA00022741"/>
    </source>
</evidence>
<reference evidence="8 9" key="1">
    <citation type="submission" date="2018-08" db="EMBL/GenBank/DDBJ databases">
        <title>Genome Sequences of Legionella pneumophila subsp. pneumophila Isolates, Recovered from a Drinking Water System in a Large Builging.</title>
        <authorList>
            <person name="Gomez-Alvarez V."/>
            <person name="Boczek L."/>
            <person name="King D."/>
            <person name="Pemberton A."/>
            <person name="Pfaller S."/>
            <person name="Rodgers M."/>
            <person name="Santodomingo J."/>
            <person name="Revetta R."/>
        </authorList>
    </citation>
    <scope>NUCLEOTIDE SEQUENCE [LARGE SCALE GENOMIC DNA]</scope>
    <source>
        <strain evidence="8 9">L01C.1</strain>
    </source>
</reference>
<feature type="domain" description="ABC transporter" evidence="7">
    <location>
        <begin position="322"/>
        <end position="537"/>
    </location>
</feature>
<dbReference type="InterPro" id="IPR003439">
    <property type="entry name" value="ABC_transporter-like_ATP-bd"/>
</dbReference>
<dbReference type="FunFam" id="3.40.50.300:FF:000011">
    <property type="entry name" value="Putative ABC transporter ATP-binding component"/>
    <property type="match status" value="1"/>
</dbReference>
<organism evidence="8 9">
    <name type="scientific">Legionella pneumophila subsp. pneumophila</name>
    <dbReference type="NCBI Taxonomy" id="91891"/>
    <lineage>
        <taxon>Bacteria</taxon>
        <taxon>Pseudomonadati</taxon>
        <taxon>Pseudomonadota</taxon>
        <taxon>Gammaproteobacteria</taxon>
        <taxon>Legionellales</taxon>
        <taxon>Legionellaceae</taxon>
        <taxon>Legionella</taxon>
    </lineage>
</organism>
<feature type="domain" description="ABC transporter" evidence="7">
    <location>
        <begin position="11"/>
        <end position="255"/>
    </location>
</feature>
<dbReference type="Proteomes" id="UP000277145">
    <property type="component" value="Unassembled WGS sequence"/>
</dbReference>
<dbReference type="GO" id="GO:0005524">
    <property type="term" value="F:ATP binding"/>
    <property type="evidence" value="ECO:0007669"/>
    <property type="project" value="UniProtKB-KW"/>
</dbReference>
<sequence>MISSSLRSKMLTLRQITLSRGDKTLLDKVNVSLYEKQKIGLIGHNGCGKSTLFDFLLGQLSPDTGEYLINPQLSISHLSQHIPDSNEKALDFVLAGDQQYIKLLKRLSEAEKTGDDAEVLQCHEELSHTGGYSKPAQAAVIMSGLGFSGNQQQEPVNSFSGGWRMRLNLARCLMKPADLLLLDEPTNHLDMEAIFWLERYLKQSPSTIILISHDREFLDAFVTHILHIENHNLTLYSGNYSSFEKIHAQQLALQQAMHEKQQTKIKHMMTFVTRFKAKATKAKQAQSRMKAIEKMEIIAAAQADSPFSFDFFPCPRAGNPLIQCNQVDAGYINHPPILKKIKLSLNPGDRIALLGPNGEGKSTLIKTLTADLPVLSGDIHRSPHLQIGYYAQHQLEQLDCKLSPVETLQTLSPEVREQTIRDFLGGFNFRGDMAVQSIQHFSGGEKARLALARLVWLKPNLLLLDEPTNHLDLGMRSAIELALQTYEGALILISHDRHLLKSSVDNFYLIYQGKVQPFEGDLDDYYLWLQTRNSEKESKLATSPNEYKERKSYQNKLKKLEQLIEHYQNQLRLLDKQLADVSLYEDTKQKSKLDNLLMERDIAHSALIKTEEEWLEICHALESLE</sequence>
<evidence type="ECO:0000256" key="6">
    <source>
        <dbReference type="SAM" id="Coils"/>
    </source>
</evidence>
<dbReference type="InterPro" id="IPR017871">
    <property type="entry name" value="ABC_transporter-like_CS"/>
</dbReference>
<dbReference type="EMBL" id="QWDR01000003">
    <property type="protein sequence ID" value="RJY27554.1"/>
    <property type="molecule type" value="Genomic_DNA"/>
</dbReference>
<comment type="caution">
    <text evidence="8">The sequence shown here is derived from an EMBL/GenBank/DDBJ whole genome shotgun (WGS) entry which is preliminary data.</text>
</comment>